<dbReference type="InterPro" id="IPR036890">
    <property type="entry name" value="HATPase_C_sf"/>
</dbReference>
<keyword evidence="3" id="KW-1185">Reference proteome</keyword>
<dbReference type="AlphaFoldDB" id="A0A840UGF1"/>
<gene>
    <name evidence="2" type="ORF">HNR38_000356</name>
</gene>
<dbReference type="EMBL" id="JACHFE010000001">
    <property type="protein sequence ID" value="MBB5319888.1"/>
    <property type="molecule type" value="Genomic_DNA"/>
</dbReference>
<dbReference type="Proteomes" id="UP000591735">
    <property type="component" value="Unassembled WGS sequence"/>
</dbReference>
<name>A0A840UGF1_9GAMM</name>
<accession>A0A840UGF1</accession>
<protein>
    <recommendedName>
        <fullName evidence="4">ATP-binding protein</fullName>
    </recommendedName>
</protein>
<evidence type="ECO:0000313" key="2">
    <source>
        <dbReference type="EMBL" id="MBB5319888.1"/>
    </source>
</evidence>
<organism evidence="2 3">
    <name type="scientific">Marinobacter oulmenensis</name>
    <dbReference type="NCBI Taxonomy" id="643747"/>
    <lineage>
        <taxon>Bacteria</taxon>
        <taxon>Pseudomonadati</taxon>
        <taxon>Pseudomonadota</taxon>
        <taxon>Gammaproteobacteria</taxon>
        <taxon>Pseudomonadales</taxon>
        <taxon>Marinobacteraceae</taxon>
        <taxon>Marinobacter</taxon>
    </lineage>
</organism>
<evidence type="ECO:0000256" key="1">
    <source>
        <dbReference type="SAM" id="MobiDB-lite"/>
    </source>
</evidence>
<proteinExistence type="predicted"/>
<comment type="caution">
    <text evidence="2">The sequence shown here is derived from an EMBL/GenBank/DDBJ whole genome shotgun (WGS) entry which is preliminary data.</text>
</comment>
<feature type="region of interest" description="Disordered" evidence="1">
    <location>
        <begin position="241"/>
        <end position="269"/>
    </location>
</feature>
<evidence type="ECO:0008006" key="4">
    <source>
        <dbReference type="Google" id="ProtNLM"/>
    </source>
</evidence>
<dbReference type="RefSeq" id="WP_183699151.1">
    <property type="nucleotide sequence ID" value="NZ_JACHFE010000001.1"/>
</dbReference>
<dbReference type="Gene3D" id="3.30.565.10">
    <property type="entry name" value="Histidine kinase-like ATPase, C-terminal domain"/>
    <property type="match status" value="1"/>
</dbReference>
<feature type="region of interest" description="Disordered" evidence="1">
    <location>
        <begin position="1"/>
        <end position="25"/>
    </location>
</feature>
<evidence type="ECO:0000313" key="3">
    <source>
        <dbReference type="Proteomes" id="UP000591735"/>
    </source>
</evidence>
<sequence>MSREDYTNEKKRLDQKKDVDLQEEIDRNKESGGVAYAELNTDEKVLARVTDGIYRQPASAIRELISNAYDADADNVWIDTDVPRFKNIIVKDDGNGMSSAELTNLIHHIGGSAKRDKSKENLGIVNEVDPSRSPVKNRKLIGKIGIGLFSVAQLTREFFITTKKSGDDYYIEAHVVLHNYADPDSTSEVDARGQSFSAGRVAIKSIKTDNIEDHGTNIFLKNIKESARNQLRSTEIWSLEASENDGDEPSSNPRVHTPNFHIGTTQSKNQDIVARDEELPWSYSDKPEDRFNKLYDAMLSLAGKTVSPKLHEVFDNYLAMLWSIGLSVPVPYIDKHPFDLGSDDYPIIYKIVNSLKGKAERVELSGDQSVSDFVNLEIDEKSPAFNVEIDGVKIYRPIRHRRLPSTQAAVRNPILFIGSYHNKFENMKPTQSGGSLSFDAYIMWCPKVVPKEHNGVVLRVHNATGTLFDETFMKYQVAEHTIKSQLVAEIFIKEGLESALNIDRESFNTAHPHYQIVSRWLHSALRQVIGKYKDLKKEALEQGKVEQASQFRQQLSETIEAVANSRNYDLSDIRPVYFDDDSDTWDSYKFDSDSVFERVPKRHKKGPKKDLAKEKIRAIVSVLDLYGVLEDMSYEDQEALIADLAAVIYSRDS</sequence>
<reference evidence="2 3" key="1">
    <citation type="submission" date="2020-08" db="EMBL/GenBank/DDBJ databases">
        <title>Genomic Encyclopedia of Type Strains, Phase IV (KMG-IV): sequencing the most valuable type-strain genomes for metagenomic binning, comparative biology and taxonomic classification.</title>
        <authorList>
            <person name="Goeker M."/>
        </authorList>
    </citation>
    <scope>NUCLEOTIDE SEQUENCE [LARGE SCALE GENOMIC DNA]</scope>
    <source>
        <strain evidence="2 3">DSM 22359</strain>
    </source>
</reference>
<dbReference type="Pfam" id="PF13589">
    <property type="entry name" value="HATPase_c_3"/>
    <property type="match status" value="1"/>
</dbReference>
<dbReference type="SUPFAM" id="SSF55874">
    <property type="entry name" value="ATPase domain of HSP90 chaperone/DNA topoisomerase II/histidine kinase"/>
    <property type="match status" value="1"/>
</dbReference>